<dbReference type="GeneID" id="25566046"/>
<evidence type="ECO:0000313" key="2">
    <source>
        <dbReference type="Proteomes" id="UP000054408"/>
    </source>
</evidence>
<gene>
    <name evidence="1" type="ORF">AMSG_07006</name>
</gene>
<dbReference type="Proteomes" id="UP000054408">
    <property type="component" value="Unassembled WGS sequence"/>
</dbReference>
<dbReference type="RefSeq" id="XP_013756496.1">
    <property type="nucleotide sequence ID" value="XM_013901042.1"/>
</dbReference>
<sequence length="482" mass="50474">MASWVFDACEVTPMAAVEPAAIEAGESCRDGVGELGAGMTGREGGLPCKGVVAVVVASAMGLKLCRVDAVGGGLVHASQMVVPDGPAAQGVARAVASVVGRRRAARLAHRVWAVLDSGVLTAWDVVWAPAHDDESDAELRYVHADWVLVLPVGFGMPTALEMVVTEAGMVLAVAASSSGKMAMADVTAPESAVWVAEARAGIGRINALAKLPLVPGSWSDGVRGMLSVVGQGIELQVWQITAQVAGSSIASGMTLEWELTLHCEHVLPDSALVEAIAARISRDDEGVVEVVLGTDAGASLLRLECEYGKVVSVASLPADDAGAAVFAACFSPEGVFAAVGTASGDVELLSIYPSCATGARVGRLRPRYRLDAEVMAVVPTTSGALVAWSSQWEEMRILAPPQWCEWRPERSHAFPPHVARTARFILYLKQKADAAAIERDAVDAGADPALQRVTLTDLPTEVLFRILVYVCGVTLVVDNVWV</sequence>
<name>A0A0L0DFG1_THETB</name>
<dbReference type="EMBL" id="GL349464">
    <property type="protein sequence ID" value="KNC51029.1"/>
    <property type="molecule type" value="Genomic_DNA"/>
</dbReference>
<protein>
    <submittedName>
        <fullName evidence="1">Uncharacterized protein</fullName>
    </submittedName>
</protein>
<proteinExistence type="predicted"/>
<evidence type="ECO:0000313" key="1">
    <source>
        <dbReference type="EMBL" id="KNC51029.1"/>
    </source>
</evidence>
<dbReference type="AlphaFoldDB" id="A0A0L0DFG1"/>
<keyword evidence="2" id="KW-1185">Reference proteome</keyword>
<accession>A0A0L0DFG1</accession>
<reference evidence="1 2" key="1">
    <citation type="submission" date="2010-05" db="EMBL/GenBank/DDBJ databases">
        <title>The Genome Sequence of Thecamonas trahens ATCC 50062.</title>
        <authorList>
            <consortium name="The Broad Institute Genome Sequencing Platform"/>
            <person name="Russ C."/>
            <person name="Cuomo C."/>
            <person name="Shea T."/>
            <person name="Young S.K."/>
            <person name="Zeng Q."/>
            <person name="Koehrsen M."/>
            <person name="Haas B."/>
            <person name="Borodovsky M."/>
            <person name="Guigo R."/>
            <person name="Alvarado L."/>
            <person name="Berlin A."/>
            <person name="Bochicchio J."/>
            <person name="Borenstein D."/>
            <person name="Chapman S."/>
            <person name="Chen Z."/>
            <person name="Freedman E."/>
            <person name="Gellesch M."/>
            <person name="Goldberg J."/>
            <person name="Griggs A."/>
            <person name="Gujja S."/>
            <person name="Heilman E."/>
            <person name="Heiman D."/>
            <person name="Hepburn T."/>
            <person name="Howarth C."/>
            <person name="Jen D."/>
            <person name="Larson L."/>
            <person name="Mehta T."/>
            <person name="Park D."/>
            <person name="Pearson M."/>
            <person name="Roberts A."/>
            <person name="Saif S."/>
            <person name="Shenoy N."/>
            <person name="Sisk P."/>
            <person name="Stolte C."/>
            <person name="Sykes S."/>
            <person name="Thomson T."/>
            <person name="Walk T."/>
            <person name="White J."/>
            <person name="Yandava C."/>
            <person name="Burger G."/>
            <person name="Gray M.W."/>
            <person name="Holland P.W.H."/>
            <person name="King N."/>
            <person name="Lang F.B.F."/>
            <person name="Roger A.J."/>
            <person name="Ruiz-Trillo I."/>
            <person name="Lander E."/>
            <person name="Nusbaum C."/>
        </authorList>
    </citation>
    <scope>NUCLEOTIDE SEQUENCE [LARGE SCALE GENOMIC DNA]</scope>
    <source>
        <strain evidence="1 2">ATCC 50062</strain>
    </source>
</reference>
<organism evidence="1 2">
    <name type="scientific">Thecamonas trahens ATCC 50062</name>
    <dbReference type="NCBI Taxonomy" id="461836"/>
    <lineage>
        <taxon>Eukaryota</taxon>
        <taxon>Apusozoa</taxon>
        <taxon>Apusomonadida</taxon>
        <taxon>Apusomonadidae</taxon>
        <taxon>Thecamonas</taxon>
    </lineage>
</organism>